<dbReference type="PROSITE" id="PS51017">
    <property type="entry name" value="CCT"/>
    <property type="match status" value="1"/>
</dbReference>
<accession>A0A9E7FGV9</accession>
<organism evidence="7 8">
    <name type="scientific">Musa troglodytarum</name>
    <name type="common">fe'i banana</name>
    <dbReference type="NCBI Taxonomy" id="320322"/>
    <lineage>
        <taxon>Eukaryota</taxon>
        <taxon>Viridiplantae</taxon>
        <taxon>Streptophyta</taxon>
        <taxon>Embryophyta</taxon>
        <taxon>Tracheophyta</taxon>
        <taxon>Spermatophyta</taxon>
        <taxon>Magnoliopsida</taxon>
        <taxon>Liliopsida</taxon>
        <taxon>Zingiberales</taxon>
        <taxon>Musaceae</taxon>
        <taxon>Musa</taxon>
    </lineage>
</organism>
<keyword evidence="2 3" id="KW-0539">Nucleus</keyword>
<evidence type="ECO:0000313" key="7">
    <source>
        <dbReference type="EMBL" id="URD94897.1"/>
    </source>
</evidence>
<dbReference type="PANTHER" id="PTHR31319:SF100">
    <property type="entry name" value="OS01G0835700 PROTEIN"/>
    <property type="match status" value="1"/>
</dbReference>
<feature type="region of interest" description="Disordered" evidence="4">
    <location>
        <begin position="211"/>
        <end position="232"/>
    </location>
</feature>
<dbReference type="InterPro" id="IPR010402">
    <property type="entry name" value="CCT_domain"/>
</dbReference>
<feature type="compositionally biased region" description="Polar residues" evidence="4">
    <location>
        <begin position="36"/>
        <end position="46"/>
    </location>
</feature>
<dbReference type="InterPro" id="IPR045281">
    <property type="entry name" value="CONSTANS-like"/>
</dbReference>
<evidence type="ECO:0000256" key="4">
    <source>
        <dbReference type="SAM" id="MobiDB-lite"/>
    </source>
</evidence>
<dbReference type="GO" id="GO:0009909">
    <property type="term" value="P:regulation of flower development"/>
    <property type="evidence" value="ECO:0007669"/>
    <property type="project" value="InterPro"/>
</dbReference>
<name>A0A9E7FGV9_9LILI</name>
<feature type="region of interest" description="Disordered" evidence="4">
    <location>
        <begin position="386"/>
        <end position="405"/>
    </location>
</feature>
<gene>
    <name evidence="7" type="ORF">MUK42_30529</name>
</gene>
<feature type="region of interest" description="Disordered" evidence="4">
    <location>
        <begin position="35"/>
        <end position="58"/>
    </location>
</feature>
<dbReference type="PANTHER" id="PTHR31319">
    <property type="entry name" value="ZINC FINGER PROTEIN CONSTANS-LIKE 4"/>
    <property type="match status" value="1"/>
</dbReference>
<feature type="region of interest" description="Disordered" evidence="4">
    <location>
        <begin position="410"/>
        <end position="432"/>
    </location>
</feature>
<sequence length="432" mass="47139">MHSPRSMFRSSSSASFVDPELLPRSCCPTATHASDAATTRGNFDGNSPTFPPLLSPSPPYSSSAPSNYCLSRSSSSHSLPLHHHGFVHFHQLPFSSSLQSHCQQQQQPPSTLLTSPSPPSSSRNFVDLDARPVRHVLSTGNIQGMGGVLASGEKYNQEGREVVGRVGRYSAQERKERIERYRSKRNQRNFHKKITYACRKTLADCRPRVKGRFARNGDPEAEASQSSYVGNDSDWSREMQAELAADEGAKFFNDEDLWAVFSARVGSTRDVLESISHRQPLQFLTATFAACARVAVLTRGFRTVCLITRPATAALAVAAHVQPPAALRPPPSPLVACLWARTAGRTRLSQPAITPLTAVLVGAPTAVVVLVVPRATRRSRSRVVEPLRSWATSPPPSRAPINGALGGRQKVMGEEGRRKRRGNYITATAGWD</sequence>
<evidence type="ECO:0000256" key="1">
    <source>
        <dbReference type="ARBA" id="ARBA00004123"/>
    </source>
</evidence>
<feature type="region of interest" description="Disordered" evidence="4">
    <location>
        <begin position="98"/>
        <end position="129"/>
    </location>
</feature>
<evidence type="ECO:0000259" key="6">
    <source>
        <dbReference type="PROSITE" id="PS51017"/>
    </source>
</evidence>
<evidence type="ECO:0000313" key="8">
    <source>
        <dbReference type="Proteomes" id="UP001055439"/>
    </source>
</evidence>
<dbReference type="EMBL" id="CP097506">
    <property type="protein sequence ID" value="URD94897.1"/>
    <property type="molecule type" value="Genomic_DNA"/>
</dbReference>
<proteinExistence type="predicted"/>
<keyword evidence="5" id="KW-0472">Membrane</keyword>
<dbReference type="AlphaFoldDB" id="A0A9E7FGV9"/>
<feature type="domain" description="CCT" evidence="6">
    <location>
        <begin position="174"/>
        <end position="216"/>
    </location>
</feature>
<reference evidence="7" key="1">
    <citation type="submission" date="2022-05" db="EMBL/GenBank/DDBJ databases">
        <title>The Musa troglodytarum L. genome provides insights into the mechanism of non-climacteric behaviour and enrichment of carotenoids.</title>
        <authorList>
            <person name="Wang J."/>
        </authorList>
    </citation>
    <scope>NUCLEOTIDE SEQUENCE</scope>
    <source>
        <tissue evidence="7">Leaf</tissue>
    </source>
</reference>
<dbReference type="OrthoDB" id="153872at2759"/>
<dbReference type="GO" id="GO:0003700">
    <property type="term" value="F:DNA-binding transcription factor activity"/>
    <property type="evidence" value="ECO:0007669"/>
    <property type="project" value="TreeGrafter"/>
</dbReference>
<keyword evidence="5" id="KW-0812">Transmembrane</keyword>
<protein>
    <submittedName>
        <fullName evidence="7">CCT motif</fullName>
    </submittedName>
</protein>
<evidence type="ECO:0000256" key="3">
    <source>
        <dbReference type="PROSITE-ProRule" id="PRU00357"/>
    </source>
</evidence>
<evidence type="ECO:0000256" key="2">
    <source>
        <dbReference type="ARBA" id="ARBA00023242"/>
    </source>
</evidence>
<feature type="transmembrane region" description="Helical" evidence="5">
    <location>
        <begin position="352"/>
        <end position="372"/>
    </location>
</feature>
<feature type="compositionally biased region" description="Low complexity" evidence="4">
    <location>
        <begin position="98"/>
        <end position="115"/>
    </location>
</feature>
<comment type="subcellular location">
    <subcellularLocation>
        <location evidence="1 3">Nucleus</location>
    </subcellularLocation>
</comment>
<keyword evidence="5" id="KW-1133">Transmembrane helix</keyword>
<feature type="compositionally biased region" description="Pro residues" evidence="4">
    <location>
        <begin position="49"/>
        <end position="58"/>
    </location>
</feature>
<dbReference type="Pfam" id="PF06203">
    <property type="entry name" value="CCT"/>
    <property type="match status" value="1"/>
</dbReference>
<dbReference type="Proteomes" id="UP001055439">
    <property type="component" value="Chromosome 4"/>
</dbReference>
<keyword evidence="8" id="KW-1185">Reference proteome</keyword>
<evidence type="ECO:0000256" key="5">
    <source>
        <dbReference type="SAM" id="Phobius"/>
    </source>
</evidence>
<dbReference type="GO" id="GO:0005634">
    <property type="term" value="C:nucleus"/>
    <property type="evidence" value="ECO:0007669"/>
    <property type="project" value="UniProtKB-SubCell"/>
</dbReference>